<sequence length="436" mass="47488">MLRLSPRSPLTLPWATLKLAGRFVLPLTLWFTLGELLRYGAMYGGYRLGTMDGLAATVAPLLTIGLLVVITLTTTALMIHCVREGLDVVHARSAGGDLTPWAVGNENESALGAMGRAALPFVIFYLAWGQQAEDAREFAETAASRGFTEGGIQGQVDGINLLLSLEKHVRLAIVLTAAFFVLKVLVEWLLEERLPRTVGPLAGFLEINFALFGIFTIDQLRDQGAQWFTDRQAWDWFSQAAGPLLTVWPPFKEAVLGALIWIVIAGVILGLDTGDERLVLGQSRTARRIAAAGAIDRANSPREILTRGLREMLLPAWFGLRLVRRSGMMPFATFCLLFSALHVGEDVAVRRTYELIGAHDVAWWLPRMPFIGYGAGLVFEILRICLLAAAFNLMVTRVTARTAAKAVEPHPSGPSPEHAPPAPATPPWRGAPSPGL</sequence>
<dbReference type="Proteomes" id="UP000627838">
    <property type="component" value="Unassembled WGS sequence"/>
</dbReference>
<comment type="caution">
    <text evidence="3">The sequence shown here is derived from an EMBL/GenBank/DDBJ whole genome shotgun (WGS) entry which is preliminary data.</text>
</comment>
<keyword evidence="2" id="KW-0812">Transmembrane</keyword>
<gene>
    <name evidence="3" type="ORF">H4W34_003160</name>
</gene>
<evidence type="ECO:0000313" key="4">
    <source>
        <dbReference type="Proteomes" id="UP000627838"/>
    </source>
</evidence>
<evidence type="ECO:0000313" key="3">
    <source>
        <dbReference type="EMBL" id="MBE1533327.1"/>
    </source>
</evidence>
<feature type="transmembrane region" description="Helical" evidence="2">
    <location>
        <begin position="327"/>
        <end position="344"/>
    </location>
</feature>
<feature type="compositionally biased region" description="Low complexity" evidence="1">
    <location>
        <begin position="427"/>
        <end position="436"/>
    </location>
</feature>
<feature type="transmembrane region" description="Helical" evidence="2">
    <location>
        <begin position="171"/>
        <end position="190"/>
    </location>
</feature>
<feature type="region of interest" description="Disordered" evidence="1">
    <location>
        <begin position="406"/>
        <end position="436"/>
    </location>
</feature>
<evidence type="ECO:0000256" key="2">
    <source>
        <dbReference type="SAM" id="Phobius"/>
    </source>
</evidence>
<proteinExistence type="predicted"/>
<feature type="transmembrane region" description="Helical" evidence="2">
    <location>
        <begin position="53"/>
        <end position="79"/>
    </location>
</feature>
<accession>A0ABR9JS20</accession>
<dbReference type="RefSeq" id="WP_192759893.1">
    <property type="nucleotide sequence ID" value="NZ_JADBDZ010000001.1"/>
</dbReference>
<protein>
    <submittedName>
        <fullName evidence="3">Uncharacterized protein</fullName>
    </submittedName>
</protein>
<reference evidence="3 4" key="1">
    <citation type="submission" date="2020-10" db="EMBL/GenBank/DDBJ databases">
        <title>Sequencing the genomes of 1000 actinobacteria strains.</title>
        <authorList>
            <person name="Klenk H.-P."/>
        </authorList>
    </citation>
    <scope>NUCLEOTIDE SEQUENCE [LARGE SCALE GENOMIC DNA]</scope>
    <source>
        <strain evidence="3 4">DSM 46744</strain>
    </source>
</reference>
<dbReference type="EMBL" id="JADBDZ010000001">
    <property type="protein sequence ID" value="MBE1533327.1"/>
    <property type="molecule type" value="Genomic_DNA"/>
</dbReference>
<feature type="transmembrane region" description="Helical" evidence="2">
    <location>
        <begin position="370"/>
        <end position="395"/>
    </location>
</feature>
<evidence type="ECO:0000256" key="1">
    <source>
        <dbReference type="SAM" id="MobiDB-lite"/>
    </source>
</evidence>
<feature type="transmembrane region" description="Helical" evidence="2">
    <location>
        <begin position="254"/>
        <end position="271"/>
    </location>
</feature>
<keyword evidence="2" id="KW-1133">Transmembrane helix</keyword>
<feature type="compositionally biased region" description="Pro residues" evidence="1">
    <location>
        <begin position="411"/>
        <end position="426"/>
    </location>
</feature>
<keyword evidence="4" id="KW-1185">Reference proteome</keyword>
<keyword evidence="2" id="KW-0472">Membrane</keyword>
<organism evidence="3 4">
    <name type="scientific">Actinomadura algeriensis</name>
    <dbReference type="NCBI Taxonomy" id="1679523"/>
    <lineage>
        <taxon>Bacteria</taxon>
        <taxon>Bacillati</taxon>
        <taxon>Actinomycetota</taxon>
        <taxon>Actinomycetes</taxon>
        <taxon>Streptosporangiales</taxon>
        <taxon>Thermomonosporaceae</taxon>
        <taxon>Actinomadura</taxon>
    </lineage>
</organism>
<feature type="transmembrane region" description="Helical" evidence="2">
    <location>
        <begin position="20"/>
        <end position="41"/>
    </location>
</feature>
<name>A0ABR9JS20_9ACTN</name>
<feature type="transmembrane region" description="Helical" evidence="2">
    <location>
        <begin position="197"/>
        <end position="217"/>
    </location>
</feature>